<protein>
    <submittedName>
        <fullName evidence="2">Membrane protein</fullName>
    </submittedName>
</protein>
<comment type="caution">
    <text evidence="2">The sequence shown here is derived from an EMBL/GenBank/DDBJ whole genome shotgun (WGS) entry which is preliminary data.</text>
</comment>
<feature type="transmembrane region" description="Helical" evidence="1">
    <location>
        <begin position="7"/>
        <end position="27"/>
    </location>
</feature>
<proteinExistence type="predicted"/>
<dbReference type="AlphaFoldDB" id="A0A0C2K0G6"/>
<sequence length="37" mass="4267">MFIVIRLIKLAVITAIFLTIFDLVSYGEITWINRLLG</sequence>
<name>A0A0C2K0G6_9VIBR</name>
<accession>A0A0C2NH23</accession>
<evidence type="ECO:0000313" key="2">
    <source>
        <dbReference type="EMBL" id="KII75413.1"/>
    </source>
</evidence>
<accession>A0A0C2K0G6</accession>
<evidence type="ECO:0000313" key="3">
    <source>
        <dbReference type="Proteomes" id="UP000031672"/>
    </source>
</evidence>
<dbReference type="STRING" id="1461322.OJ16_19235"/>
<reference evidence="2 3" key="1">
    <citation type="submission" date="2014-11" db="EMBL/GenBank/DDBJ databases">
        <title>Draft Genome Sequence of Vibrio piscirenalis strains CECT 8603T and CECT 8604, two marine Gammaproteobacterium isolated from cultured gilthead sea bream (Sparus aurata).</title>
        <authorList>
            <person name="Arahal D.R."/>
            <person name="Rodrigo-Torres L."/>
            <person name="Lucena T."/>
            <person name="Pujalte M.J."/>
        </authorList>
    </citation>
    <scope>NUCLEOTIDE SEQUENCE [LARGE SCALE GENOMIC DNA]</scope>
    <source>
        <strain evidence="2 3">DCR 1-4-2</strain>
    </source>
</reference>
<gene>
    <name evidence="2" type="ORF">OJ16_19235</name>
</gene>
<keyword evidence="3" id="KW-1185">Reference proteome</keyword>
<evidence type="ECO:0000256" key="1">
    <source>
        <dbReference type="SAM" id="Phobius"/>
    </source>
</evidence>
<keyword evidence="1" id="KW-0812">Transmembrane</keyword>
<keyword evidence="1" id="KW-1133">Transmembrane helix</keyword>
<organism evidence="2 3">
    <name type="scientific">Vibrio renipiscarius</name>
    <dbReference type="NCBI Taxonomy" id="1461322"/>
    <lineage>
        <taxon>Bacteria</taxon>
        <taxon>Pseudomonadati</taxon>
        <taxon>Pseudomonadota</taxon>
        <taxon>Gammaproteobacteria</taxon>
        <taxon>Vibrionales</taxon>
        <taxon>Vibrionaceae</taxon>
        <taxon>Vibrio</taxon>
    </lineage>
</organism>
<dbReference type="Proteomes" id="UP000031672">
    <property type="component" value="Unassembled WGS sequence"/>
</dbReference>
<dbReference type="EMBL" id="JTKH01000025">
    <property type="protein sequence ID" value="KII75413.1"/>
    <property type="molecule type" value="Genomic_DNA"/>
</dbReference>
<keyword evidence="1" id="KW-0472">Membrane</keyword>